<feature type="non-terminal residue" evidence="2">
    <location>
        <position position="1"/>
    </location>
</feature>
<dbReference type="AlphaFoldDB" id="A0AAV5WF49"/>
<organism evidence="2 3">
    <name type="scientific">Pristionchus fissidentatus</name>
    <dbReference type="NCBI Taxonomy" id="1538716"/>
    <lineage>
        <taxon>Eukaryota</taxon>
        <taxon>Metazoa</taxon>
        <taxon>Ecdysozoa</taxon>
        <taxon>Nematoda</taxon>
        <taxon>Chromadorea</taxon>
        <taxon>Rhabditida</taxon>
        <taxon>Rhabditina</taxon>
        <taxon>Diplogasteromorpha</taxon>
        <taxon>Diplogasteroidea</taxon>
        <taxon>Neodiplogasteridae</taxon>
        <taxon>Pristionchus</taxon>
    </lineage>
</organism>
<proteinExistence type="predicted"/>
<evidence type="ECO:0000256" key="1">
    <source>
        <dbReference type="SAM" id="Phobius"/>
    </source>
</evidence>
<evidence type="ECO:0000313" key="3">
    <source>
        <dbReference type="Proteomes" id="UP001432322"/>
    </source>
</evidence>
<keyword evidence="1" id="KW-0812">Transmembrane</keyword>
<feature type="transmembrane region" description="Helical" evidence="1">
    <location>
        <begin position="43"/>
        <end position="62"/>
    </location>
</feature>
<feature type="non-terminal residue" evidence="2">
    <location>
        <position position="63"/>
    </location>
</feature>
<gene>
    <name evidence="2" type="ORF">PFISCL1PPCAC_21848</name>
</gene>
<accession>A0AAV5WF49</accession>
<reference evidence="2" key="1">
    <citation type="submission" date="2023-10" db="EMBL/GenBank/DDBJ databases">
        <title>Genome assembly of Pristionchus species.</title>
        <authorList>
            <person name="Yoshida K."/>
            <person name="Sommer R.J."/>
        </authorList>
    </citation>
    <scope>NUCLEOTIDE SEQUENCE</scope>
    <source>
        <strain evidence="2">RS5133</strain>
    </source>
</reference>
<dbReference type="Proteomes" id="UP001432322">
    <property type="component" value="Unassembled WGS sequence"/>
</dbReference>
<protein>
    <submittedName>
        <fullName evidence="2">Uncharacterized protein</fullName>
    </submittedName>
</protein>
<sequence length="63" mass="7255">DDLVHVHDVRHEDVRVLQDRFQSPNAVVDPWAQRLRALPLLNLLARFGCVTLLIWLVLALLFG</sequence>
<dbReference type="EMBL" id="BTSY01000005">
    <property type="protein sequence ID" value="GMT30551.1"/>
    <property type="molecule type" value="Genomic_DNA"/>
</dbReference>
<evidence type="ECO:0000313" key="2">
    <source>
        <dbReference type="EMBL" id="GMT30551.1"/>
    </source>
</evidence>
<comment type="caution">
    <text evidence="2">The sequence shown here is derived from an EMBL/GenBank/DDBJ whole genome shotgun (WGS) entry which is preliminary data.</text>
</comment>
<keyword evidence="3" id="KW-1185">Reference proteome</keyword>
<name>A0AAV5WF49_9BILA</name>
<keyword evidence="1" id="KW-1133">Transmembrane helix</keyword>
<keyword evidence="1" id="KW-0472">Membrane</keyword>